<gene>
    <name evidence="2" type="ORF">TSPGSL018_15279</name>
</gene>
<sequence>MSPPVKSNEELKDTRPGCWDLAYVEWVRVACIFIVLWTSVGLFFWALLQIGLTIRGTQYLNMEQRFFGPFNRPLVPIVAKNSFGKEKLVNTFNRPAGCEGTFEEGYVCRPAVNPSWSLGSWYNTSTWTRIYTACESINEEFATLINPASKTGEGVFTGYCLNVLPINKFIPEVPLQQYPTYGL</sequence>
<dbReference type="AlphaFoldDB" id="A0A061S5S2"/>
<proteinExistence type="predicted"/>
<name>A0A061S5S2_9CHLO</name>
<protein>
    <submittedName>
        <fullName evidence="2">Uncharacterized protein</fullName>
    </submittedName>
</protein>
<evidence type="ECO:0000256" key="1">
    <source>
        <dbReference type="SAM" id="Phobius"/>
    </source>
</evidence>
<accession>A0A061S5S2</accession>
<feature type="transmembrane region" description="Helical" evidence="1">
    <location>
        <begin position="26"/>
        <end position="48"/>
    </location>
</feature>
<keyword evidence="1" id="KW-0472">Membrane</keyword>
<dbReference type="EMBL" id="GBEZ01007057">
    <property type="protein sequence ID" value="JAC78374.1"/>
    <property type="molecule type" value="Transcribed_RNA"/>
</dbReference>
<evidence type="ECO:0000313" key="2">
    <source>
        <dbReference type="EMBL" id="JAC78374.1"/>
    </source>
</evidence>
<reference evidence="2" key="1">
    <citation type="submission" date="2014-05" db="EMBL/GenBank/DDBJ databases">
        <title>The transcriptome of the halophilic microalga Tetraselmis sp. GSL018 isolated from the Great Salt Lake, Utah.</title>
        <authorList>
            <person name="Jinkerson R.E."/>
            <person name="D'Adamo S."/>
            <person name="Posewitz M.C."/>
        </authorList>
    </citation>
    <scope>NUCLEOTIDE SEQUENCE</scope>
    <source>
        <strain evidence="2">GSL018</strain>
    </source>
</reference>
<organism evidence="2">
    <name type="scientific">Tetraselmis sp. GSL018</name>
    <dbReference type="NCBI Taxonomy" id="582737"/>
    <lineage>
        <taxon>Eukaryota</taxon>
        <taxon>Viridiplantae</taxon>
        <taxon>Chlorophyta</taxon>
        <taxon>core chlorophytes</taxon>
        <taxon>Chlorodendrophyceae</taxon>
        <taxon>Chlorodendrales</taxon>
        <taxon>Chlorodendraceae</taxon>
        <taxon>Tetraselmis</taxon>
    </lineage>
</organism>
<keyword evidence="1" id="KW-0812">Transmembrane</keyword>
<keyword evidence="1" id="KW-1133">Transmembrane helix</keyword>